<sequence>MEGIPFHSLNNGMQIWTLLCYREPVAEEDLNIGPEITESFERDDTQGGITSDLLPTCRLLSLLTTDVVDTMVLEEEATVDADTVSMEDDDDILFIGTTYCTFGKKPAEEQYDAEEDDDFFEVLAAVANCNRSAIQMGSIKSPLHAGPNITNEDLYPLFTMDAKRWISTDSQKALGIYQRKRCTATV</sequence>
<dbReference type="EMBL" id="CAJNOK010020719">
    <property type="protein sequence ID" value="CAF1320960.1"/>
    <property type="molecule type" value="Genomic_DNA"/>
</dbReference>
<dbReference type="Proteomes" id="UP000682733">
    <property type="component" value="Unassembled WGS sequence"/>
</dbReference>
<dbReference type="Proteomes" id="UP000677228">
    <property type="component" value="Unassembled WGS sequence"/>
</dbReference>
<evidence type="ECO:0000313" key="3">
    <source>
        <dbReference type="Proteomes" id="UP000677228"/>
    </source>
</evidence>
<reference evidence="1" key="1">
    <citation type="submission" date="2021-02" db="EMBL/GenBank/DDBJ databases">
        <authorList>
            <person name="Nowell W R."/>
        </authorList>
    </citation>
    <scope>NUCLEOTIDE SEQUENCE</scope>
</reference>
<accession>A0A8S2F4C6</accession>
<proteinExistence type="predicted"/>
<name>A0A8S2F4C6_9BILA</name>
<comment type="caution">
    <text evidence="1">The sequence shown here is derived from an EMBL/GenBank/DDBJ whole genome shotgun (WGS) entry which is preliminary data.</text>
</comment>
<dbReference type="AlphaFoldDB" id="A0A8S2F4C6"/>
<protein>
    <submittedName>
        <fullName evidence="1">Uncharacterized protein</fullName>
    </submittedName>
</protein>
<evidence type="ECO:0000313" key="1">
    <source>
        <dbReference type="EMBL" id="CAF1320960.1"/>
    </source>
</evidence>
<evidence type="ECO:0000313" key="2">
    <source>
        <dbReference type="EMBL" id="CAF4130927.1"/>
    </source>
</evidence>
<gene>
    <name evidence="1" type="ORF">OVA965_LOCUS29434</name>
    <name evidence="2" type="ORF">TMI583_LOCUS30207</name>
</gene>
<dbReference type="EMBL" id="CAJOBA010042324">
    <property type="protein sequence ID" value="CAF4130927.1"/>
    <property type="molecule type" value="Genomic_DNA"/>
</dbReference>
<organism evidence="1 3">
    <name type="scientific">Didymodactylos carnosus</name>
    <dbReference type="NCBI Taxonomy" id="1234261"/>
    <lineage>
        <taxon>Eukaryota</taxon>
        <taxon>Metazoa</taxon>
        <taxon>Spiralia</taxon>
        <taxon>Gnathifera</taxon>
        <taxon>Rotifera</taxon>
        <taxon>Eurotatoria</taxon>
        <taxon>Bdelloidea</taxon>
        <taxon>Philodinida</taxon>
        <taxon>Philodinidae</taxon>
        <taxon>Didymodactylos</taxon>
    </lineage>
</organism>